<dbReference type="PANTHER" id="PTHR33164">
    <property type="entry name" value="TRANSCRIPTIONAL REGULATOR, MARR FAMILY"/>
    <property type="match status" value="1"/>
</dbReference>
<dbReference type="PANTHER" id="PTHR33164:SF43">
    <property type="entry name" value="HTH-TYPE TRANSCRIPTIONAL REPRESSOR YETL"/>
    <property type="match status" value="1"/>
</dbReference>
<name>A0ABP5CRB2_9MICO</name>
<feature type="region of interest" description="Disordered" evidence="1">
    <location>
        <begin position="146"/>
        <end position="165"/>
    </location>
</feature>
<dbReference type="PRINTS" id="PR00598">
    <property type="entry name" value="HTHMARR"/>
</dbReference>
<evidence type="ECO:0000313" key="3">
    <source>
        <dbReference type="EMBL" id="GAA1966872.1"/>
    </source>
</evidence>
<dbReference type="InterPro" id="IPR039422">
    <property type="entry name" value="MarR/SlyA-like"/>
</dbReference>
<dbReference type="SMART" id="SM00347">
    <property type="entry name" value="HTH_MARR"/>
    <property type="match status" value="1"/>
</dbReference>
<evidence type="ECO:0000256" key="1">
    <source>
        <dbReference type="SAM" id="MobiDB-lite"/>
    </source>
</evidence>
<protein>
    <recommendedName>
        <fullName evidence="2">HTH marR-type domain-containing protein</fullName>
    </recommendedName>
</protein>
<dbReference type="InterPro" id="IPR036390">
    <property type="entry name" value="WH_DNA-bd_sf"/>
</dbReference>
<comment type="caution">
    <text evidence="3">The sequence shown here is derived from an EMBL/GenBank/DDBJ whole genome shotgun (WGS) entry which is preliminary data.</text>
</comment>
<dbReference type="InterPro" id="IPR036388">
    <property type="entry name" value="WH-like_DNA-bd_sf"/>
</dbReference>
<sequence>MTSVTEQLNTLFTSIAFAGRASADDWVRDSGLTRQQGFALRYIEENQHRDVIARELAVVSGTTPASVASLLQGLEDRGYITRTPSPDDSRVKLLAITAAGSDLIEGFDEAVSAAQVRLFSGLSPAEQEQLVTLLERIIETAGVPVMAAPPRRGGSPSGRRGPGGR</sequence>
<keyword evidence="4" id="KW-1185">Reference proteome</keyword>
<organism evidence="3 4">
    <name type="scientific">Microbacterium deminutum</name>
    <dbReference type="NCBI Taxonomy" id="344164"/>
    <lineage>
        <taxon>Bacteria</taxon>
        <taxon>Bacillati</taxon>
        <taxon>Actinomycetota</taxon>
        <taxon>Actinomycetes</taxon>
        <taxon>Micrococcales</taxon>
        <taxon>Microbacteriaceae</taxon>
        <taxon>Microbacterium</taxon>
    </lineage>
</organism>
<dbReference type="PROSITE" id="PS50995">
    <property type="entry name" value="HTH_MARR_2"/>
    <property type="match status" value="1"/>
</dbReference>
<dbReference type="Pfam" id="PF12802">
    <property type="entry name" value="MarR_2"/>
    <property type="match status" value="1"/>
</dbReference>
<evidence type="ECO:0000313" key="4">
    <source>
        <dbReference type="Proteomes" id="UP001499933"/>
    </source>
</evidence>
<dbReference type="Proteomes" id="UP001499933">
    <property type="component" value="Unassembled WGS sequence"/>
</dbReference>
<dbReference type="SUPFAM" id="SSF46785">
    <property type="entry name" value="Winged helix' DNA-binding domain"/>
    <property type="match status" value="1"/>
</dbReference>
<gene>
    <name evidence="3" type="ORF">GCM10009776_32380</name>
</gene>
<dbReference type="RefSeq" id="WP_344096587.1">
    <property type="nucleotide sequence ID" value="NZ_BAAAOG010000008.1"/>
</dbReference>
<accession>A0ABP5CRB2</accession>
<proteinExistence type="predicted"/>
<reference evidence="4" key="1">
    <citation type="journal article" date="2019" name="Int. J. Syst. Evol. Microbiol.">
        <title>The Global Catalogue of Microorganisms (GCM) 10K type strain sequencing project: providing services to taxonomists for standard genome sequencing and annotation.</title>
        <authorList>
            <consortium name="The Broad Institute Genomics Platform"/>
            <consortium name="The Broad Institute Genome Sequencing Center for Infectious Disease"/>
            <person name="Wu L."/>
            <person name="Ma J."/>
        </authorList>
    </citation>
    <scope>NUCLEOTIDE SEQUENCE [LARGE SCALE GENOMIC DNA]</scope>
    <source>
        <strain evidence="4">JCM 14901</strain>
    </source>
</reference>
<feature type="domain" description="HTH marR-type" evidence="2">
    <location>
        <begin position="1"/>
        <end position="139"/>
    </location>
</feature>
<dbReference type="Gene3D" id="1.10.10.10">
    <property type="entry name" value="Winged helix-like DNA-binding domain superfamily/Winged helix DNA-binding domain"/>
    <property type="match status" value="1"/>
</dbReference>
<feature type="compositionally biased region" description="Low complexity" evidence="1">
    <location>
        <begin position="149"/>
        <end position="159"/>
    </location>
</feature>
<evidence type="ECO:0000259" key="2">
    <source>
        <dbReference type="PROSITE" id="PS50995"/>
    </source>
</evidence>
<dbReference type="EMBL" id="BAAAOG010000008">
    <property type="protein sequence ID" value="GAA1966872.1"/>
    <property type="molecule type" value="Genomic_DNA"/>
</dbReference>
<dbReference type="InterPro" id="IPR000835">
    <property type="entry name" value="HTH_MarR-typ"/>
</dbReference>